<dbReference type="Gene3D" id="2.60.40.10">
    <property type="entry name" value="Immunoglobulins"/>
    <property type="match status" value="2"/>
</dbReference>
<dbReference type="AlphaFoldDB" id="A0A242MEM8"/>
<comment type="caution">
    <text evidence="3">The sequence shown here is derived from an EMBL/GenBank/DDBJ whole genome shotgun (WGS) entry which is preliminary data.</text>
</comment>
<dbReference type="NCBIfam" id="NF033510">
    <property type="entry name" value="Ca_tandemer"/>
    <property type="match status" value="2"/>
</dbReference>
<accession>A0A242MEM8</accession>
<reference evidence="3 4" key="1">
    <citation type="submission" date="2017-03" db="EMBL/GenBank/DDBJ databases">
        <title>Genome analysis of strain PAMC 26510.</title>
        <authorList>
            <person name="Oh H.-M."/>
            <person name="Yang J.-A."/>
        </authorList>
    </citation>
    <scope>NUCLEOTIDE SEQUENCE [LARGE SCALE GENOMIC DNA]</scope>
    <source>
        <strain evidence="3 4">PAMC 26510</strain>
    </source>
</reference>
<dbReference type="InterPro" id="IPR013783">
    <property type="entry name" value="Ig-like_fold"/>
</dbReference>
<feature type="region of interest" description="Disordered" evidence="1">
    <location>
        <begin position="1"/>
        <end position="21"/>
    </location>
</feature>
<dbReference type="RefSeq" id="WP_144022241.1">
    <property type="nucleotide sequence ID" value="NZ_NBTY01000156.1"/>
</dbReference>
<evidence type="ECO:0000259" key="2">
    <source>
        <dbReference type="Pfam" id="PF19077"/>
    </source>
</evidence>
<evidence type="ECO:0000313" key="3">
    <source>
        <dbReference type="EMBL" id="OTP69193.1"/>
    </source>
</evidence>
<protein>
    <submittedName>
        <fullName evidence="3">T1SS secreted agglutinin RTX</fullName>
    </submittedName>
</protein>
<evidence type="ECO:0000313" key="4">
    <source>
        <dbReference type="Proteomes" id="UP000194546"/>
    </source>
</evidence>
<sequence length="409" mass="42150">MKSQTSSSSVPVLNASGDASEVPSPPVIIGLIDNVGPVQGMVAWGSTIDDASPTMTGTGQPGEVITLLDELFNNIGSAVVAQDGTWSVQSQVALSNGSHTLNVKATNAAGATSHESDQSITFFVDTTVPSPPVVLGLIDHVGPVQGIVSWGSSIDDASPTMYGTGQSGQVITLLDESFNSIGSTVVSQDGTWSVQSQVALSSGMHTLNVKATNAAGVTSHESDQSISFFVNTTALKSVLLGSDASDHSNAASATGLDAISHNADTTLSPGQPAVLGETTNDASAAPLISKDYGSIDFASLVAKPNTSESGIADAKISIGDHANLKLSLVDVLNTSEHNLYQNNDKQLLMITGNEGATNEPSAANVPGPVDSEWQQHNIAQVVGVTHYVYEHFGTHGELLVQQSNEIIVH</sequence>
<feature type="compositionally biased region" description="Polar residues" evidence="1">
    <location>
        <begin position="1"/>
        <end position="11"/>
    </location>
</feature>
<dbReference type="Proteomes" id="UP000194546">
    <property type="component" value="Unassembled WGS sequence"/>
</dbReference>
<dbReference type="Pfam" id="PF19077">
    <property type="entry name" value="Big_13"/>
    <property type="match status" value="2"/>
</dbReference>
<name>A0A242MEM8_CABSO</name>
<feature type="domain" description="Bacterial Ig-like" evidence="2">
    <location>
        <begin position="48"/>
        <end position="126"/>
    </location>
</feature>
<dbReference type="InterPro" id="IPR044016">
    <property type="entry name" value="Big_13"/>
</dbReference>
<gene>
    <name evidence="3" type="ORF">PAMC26510_27715</name>
</gene>
<proteinExistence type="predicted"/>
<organism evidence="3 4">
    <name type="scientific">Caballeronia sordidicola</name>
    <name type="common">Burkholderia sordidicola</name>
    <dbReference type="NCBI Taxonomy" id="196367"/>
    <lineage>
        <taxon>Bacteria</taxon>
        <taxon>Pseudomonadati</taxon>
        <taxon>Pseudomonadota</taxon>
        <taxon>Betaproteobacteria</taxon>
        <taxon>Burkholderiales</taxon>
        <taxon>Burkholderiaceae</taxon>
        <taxon>Caballeronia</taxon>
    </lineage>
</organism>
<feature type="domain" description="Bacterial Ig-like" evidence="2">
    <location>
        <begin position="154"/>
        <end position="224"/>
    </location>
</feature>
<dbReference type="EMBL" id="NBTY01000156">
    <property type="protein sequence ID" value="OTP69193.1"/>
    <property type="molecule type" value="Genomic_DNA"/>
</dbReference>
<evidence type="ECO:0000256" key="1">
    <source>
        <dbReference type="SAM" id="MobiDB-lite"/>
    </source>
</evidence>